<name>A0ACB8S531_9AGAM</name>
<dbReference type="EMBL" id="MU275853">
    <property type="protein sequence ID" value="KAI0051281.1"/>
    <property type="molecule type" value="Genomic_DNA"/>
</dbReference>
<evidence type="ECO:0000313" key="1">
    <source>
        <dbReference type="EMBL" id="KAI0051281.1"/>
    </source>
</evidence>
<reference evidence="1" key="1">
    <citation type="submission" date="2021-02" db="EMBL/GenBank/DDBJ databases">
        <authorList>
            <consortium name="DOE Joint Genome Institute"/>
            <person name="Ahrendt S."/>
            <person name="Looney B.P."/>
            <person name="Miyauchi S."/>
            <person name="Morin E."/>
            <person name="Drula E."/>
            <person name="Courty P.E."/>
            <person name="Chicoki N."/>
            <person name="Fauchery L."/>
            <person name="Kohler A."/>
            <person name="Kuo A."/>
            <person name="Labutti K."/>
            <person name="Pangilinan J."/>
            <person name="Lipzen A."/>
            <person name="Riley R."/>
            <person name="Andreopoulos W."/>
            <person name="He G."/>
            <person name="Johnson J."/>
            <person name="Barry K.W."/>
            <person name="Grigoriev I.V."/>
            <person name="Nagy L."/>
            <person name="Hibbett D."/>
            <person name="Henrissat B."/>
            <person name="Matheny P.B."/>
            <person name="Labbe J."/>
            <person name="Martin F."/>
        </authorList>
    </citation>
    <scope>NUCLEOTIDE SEQUENCE</scope>
    <source>
        <strain evidence="1">FP105234-sp</strain>
    </source>
</reference>
<keyword evidence="2" id="KW-1185">Reference proteome</keyword>
<proteinExistence type="predicted"/>
<dbReference type="Proteomes" id="UP000814033">
    <property type="component" value="Unassembled WGS sequence"/>
</dbReference>
<protein>
    <submittedName>
        <fullName evidence="1">Uncharacterized protein</fullName>
    </submittedName>
</protein>
<organism evidence="1 2">
    <name type="scientific">Auriscalpium vulgare</name>
    <dbReference type="NCBI Taxonomy" id="40419"/>
    <lineage>
        <taxon>Eukaryota</taxon>
        <taxon>Fungi</taxon>
        <taxon>Dikarya</taxon>
        <taxon>Basidiomycota</taxon>
        <taxon>Agaricomycotina</taxon>
        <taxon>Agaricomycetes</taxon>
        <taxon>Russulales</taxon>
        <taxon>Auriscalpiaceae</taxon>
        <taxon>Auriscalpium</taxon>
    </lineage>
</organism>
<evidence type="ECO:0000313" key="2">
    <source>
        <dbReference type="Proteomes" id="UP000814033"/>
    </source>
</evidence>
<gene>
    <name evidence="1" type="ORF">FA95DRAFT_1554618</name>
</gene>
<reference evidence="1" key="2">
    <citation type="journal article" date="2022" name="New Phytol.">
        <title>Evolutionary transition to the ectomycorrhizal habit in the genomes of a hyperdiverse lineage of mushroom-forming fungi.</title>
        <authorList>
            <person name="Looney B."/>
            <person name="Miyauchi S."/>
            <person name="Morin E."/>
            <person name="Drula E."/>
            <person name="Courty P.E."/>
            <person name="Kohler A."/>
            <person name="Kuo A."/>
            <person name="LaButti K."/>
            <person name="Pangilinan J."/>
            <person name="Lipzen A."/>
            <person name="Riley R."/>
            <person name="Andreopoulos W."/>
            <person name="He G."/>
            <person name="Johnson J."/>
            <person name="Nolan M."/>
            <person name="Tritt A."/>
            <person name="Barry K.W."/>
            <person name="Grigoriev I.V."/>
            <person name="Nagy L.G."/>
            <person name="Hibbett D."/>
            <person name="Henrissat B."/>
            <person name="Matheny P.B."/>
            <person name="Labbe J."/>
            <person name="Martin F.M."/>
        </authorList>
    </citation>
    <scope>NUCLEOTIDE SEQUENCE</scope>
    <source>
        <strain evidence="1">FP105234-sp</strain>
    </source>
</reference>
<comment type="caution">
    <text evidence="1">The sequence shown here is derived from an EMBL/GenBank/DDBJ whole genome shotgun (WGS) entry which is preliminary data.</text>
</comment>
<accession>A0ACB8S531</accession>
<sequence>MVGTSVGPVDTRLRKLPVSLRGPTCDLALRQDDPTQAASAPLSCALFSVFTPLSRHGGCA</sequence>